<evidence type="ECO:0000313" key="5">
    <source>
        <dbReference type="Proteomes" id="UP000268652"/>
    </source>
</evidence>
<dbReference type="Pfam" id="PF00975">
    <property type="entry name" value="Thioesterase"/>
    <property type="match status" value="1"/>
</dbReference>
<dbReference type="RefSeq" id="WP_120699589.1">
    <property type="nucleotide sequence ID" value="NZ_RBDX01000029.1"/>
</dbReference>
<dbReference type="InterPro" id="IPR029058">
    <property type="entry name" value="AB_hydrolase_fold"/>
</dbReference>
<dbReference type="SUPFAM" id="SSF53474">
    <property type="entry name" value="alpha/beta-Hydrolases"/>
    <property type="match status" value="1"/>
</dbReference>
<accession>A0A3A9VX49</accession>
<dbReference type="InterPro" id="IPR001031">
    <property type="entry name" value="Thioesterase"/>
</dbReference>
<evidence type="ECO:0000313" key="6">
    <source>
        <dbReference type="Proteomes" id="UP000275024"/>
    </source>
</evidence>
<comment type="caution">
    <text evidence="3">The sequence shown here is derived from an EMBL/GenBank/DDBJ whole genome shotgun (WGS) entry which is preliminary data.</text>
</comment>
<dbReference type="Gene3D" id="3.40.50.1820">
    <property type="entry name" value="alpha/beta hydrolase"/>
    <property type="match status" value="1"/>
</dbReference>
<dbReference type="AlphaFoldDB" id="A0A3A9VX49"/>
<evidence type="ECO:0000313" key="4">
    <source>
        <dbReference type="EMBL" id="RKN16408.1"/>
    </source>
</evidence>
<proteinExistence type="inferred from homology"/>
<protein>
    <submittedName>
        <fullName evidence="3">Thioesterase</fullName>
    </submittedName>
</protein>
<keyword evidence="5" id="KW-1185">Reference proteome</keyword>
<comment type="similarity">
    <text evidence="1">Belongs to the thioesterase family.</text>
</comment>
<dbReference type="PANTHER" id="PTHR11487">
    <property type="entry name" value="THIOESTERASE"/>
    <property type="match status" value="1"/>
</dbReference>
<dbReference type="GO" id="GO:0008610">
    <property type="term" value="P:lipid biosynthetic process"/>
    <property type="evidence" value="ECO:0007669"/>
    <property type="project" value="TreeGrafter"/>
</dbReference>
<organism evidence="3 6">
    <name type="scientific">Streptomyces radicis</name>
    <dbReference type="NCBI Taxonomy" id="1750517"/>
    <lineage>
        <taxon>Bacteria</taxon>
        <taxon>Bacillati</taxon>
        <taxon>Actinomycetota</taxon>
        <taxon>Actinomycetes</taxon>
        <taxon>Kitasatosporales</taxon>
        <taxon>Streptomycetaceae</taxon>
        <taxon>Streptomyces</taxon>
    </lineage>
</organism>
<dbReference type="Proteomes" id="UP000268652">
    <property type="component" value="Unassembled WGS sequence"/>
</dbReference>
<feature type="domain" description="Thioesterase" evidence="2">
    <location>
        <begin position="19"/>
        <end position="239"/>
    </location>
</feature>
<dbReference type="InterPro" id="IPR012223">
    <property type="entry name" value="TEII"/>
</dbReference>
<reference evidence="5 6" key="1">
    <citation type="submission" date="2018-09" db="EMBL/GenBank/DDBJ databases">
        <title>Streptomyces sp. nov. DS1-2, an endophytic actinomycete isolated from roots of Dendrobium scabrilingue.</title>
        <authorList>
            <person name="Kuncharoen N."/>
            <person name="Kudo T."/>
            <person name="Ohkuma M."/>
            <person name="Yuki M."/>
            <person name="Tanasupawat S."/>
        </authorList>
    </citation>
    <scope>NUCLEOTIDE SEQUENCE [LARGE SCALE GENOMIC DNA]</scope>
    <source>
        <strain evidence="3 6">AZ1-7</strain>
        <strain evidence="4 5">DS1-2</strain>
    </source>
</reference>
<dbReference type="PANTHER" id="PTHR11487:SF0">
    <property type="entry name" value="S-ACYL FATTY ACID SYNTHASE THIOESTERASE, MEDIUM CHAIN"/>
    <property type="match status" value="1"/>
</dbReference>
<sequence length="254" mass="26914">MTARASRWLPFPVAAGAPRLYCLPHAGGSASAFRPWLGRLGGVAVCPVQPPGRETRPDDAPPASMAALCADLADRVIAETDGPYAVFGHSLGALTGFELIRAIRERGGPLPEHLVVSGCSAPQTLTGDAEGLTDEQVLGLMRGLGGTPESFLDDPRVVRMILPRVRADLAVRNSFRYAPGPPLDVPITALAADDDPRADVASVAAWRDQTISRFRLHTYRGGHFAVLAQEDRTLAHLRTALAPWLPAPTAAAPV</sequence>
<evidence type="ECO:0000259" key="2">
    <source>
        <dbReference type="Pfam" id="PF00975"/>
    </source>
</evidence>
<name>A0A3A9VX49_9ACTN</name>
<evidence type="ECO:0000256" key="1">
    <source>
        <dbReference type="ARBA" id="ARBA00007169"/>
    </source>
</evidence>
<dbReference type="OrthoDB" id="8480037at2"/>
<dbReference type="EMBL" id="RBDY01000027">
    <property type="protein sequence ID" value="RKN16408.1"/>
    <property type="molecule type" value="Genomic_DNA"/>
</dbReference>
<dbReference type="EMBL" id="RBDX01000029">
    <property type="protein sequence ID" value="RKN05082.1"/>
    <property type="molecule type" value="Genomic_DNA"/>
</dbReference>
<gene>
    <name evidence="4" type="ORF">D7318_25670</name>
    <name evidence="3" type="ORF">D7319_26305</name>
</gene>
<evidence type="ECO:0000313" key="3">
    <source>
        <dbReference type="EMBL" id="RKN05082.1"/>
    </source>
</evidence>
<dbReference type="Proteomes" id="UP000275024">
    <property type="component" value="Unassembled WGS sequence"/>
</dbReference>